<gene>
    <name evidence="1" type="ORF">TCMB3V08_LOCUS1386</name>
</gene>
<reference evidence="1" key="1">
    <citation type="submission" date="2020-11" db="EMBL/GenBank/DDBJ databases">
        <authorList>
            <person name="Tran Van P."/>
        </authorList>
    </citation>
    <scope>NUCLEOTIDE SEQUENCE</scope>
</reference>
<accession>A0A7R9IXE0</accession>
<protein>
    <submittedName>
        <fullName evidence="1">(California timema) hypothetical protein</fullName>
    </submittedName>
</protein>
<dbReference type="AlphaFoldDB" id="A0A7R9IXE0"/>
<name>A0A7R9IXE0_TIMCA</name>
<dbReference type="EMBL" id="OE179378">
    <property type="protein sequence ID" value="CAD7568624.1"/>
    <property type="molecule type" value="Genomic_DNA"/>
</dbReference>
<proteinExistence type="predicted"/>
<sequence>MVVYEEEINIKQKLKMNVCVKGPLIKPVWYPPGVKTWNNLNNGSFGVYRHKPSKQLSEIHDTPKSRRCHDNYQDQDDNITFMVKEMAAKVNSSKKKNLAQIDNSECIFLSEEIYRIKLLIEERSHVINEMTDYKTKGYLHQKKLVVQLKEEMENNYKNFQKELKIFNIFIIISTASYYPFGEVCYKYTDVNKRLVTTIIELDKNISRLENYLI</sequence>
<organism evidence="1">
    <name type="scientific">Timema californicum</name>
    <name type="common">California timema</name>
    <name type="synonym">Walking stick</name>
    <dbReference type="NCBI Taxonomy" id="61474"/>
    <lineage>
        <taxon>Eukaryota</taxon>
        <taxon>Metazoa</taxon>
        <taxon>Ecdysozoa</taxon>
        <taxon>Arthropoda</taxon>
        <taxon>Hexapoda</taxon>
        <taxon>Insecta</taxon>
        <taxon>Pterygota</taxon>
        <taxon>Neoptera</taxon>
        <taxon>Polyneoptera</taxon>
        <taxon>Phasmatodea</taxon>
        <taxon>Timematodea</taxon>
        <taxon>Timematoidea</taxon>
        <taxon>Timematidae</taxon>
        <taxon>Timema</taxon>
    </lineage>
</organism>
<evidence type="ECO:0000313" key="1">
    <source>
        <dbReference type="EMBL" id="CAD7568624.1"/>
    </source>
</evidence>